<dbReference type="Proteomes" id="UP000184447">
    <property type="component" value="Unassembled WGS sequence"/>
</dbReference>
<keyword evidence="6" id="KW-0175">Coiled coil</keyword>
<dbReference type="RefSeq" id="WP_073337265.1">
    <property type="nucleotide sequence ID" value="NZ_FQXM01000004.1"/>
</dbReference>
<sequence>MAKVFNKVKGFLGFSDEYDEIEEYDDEINEKQNEVSNMINYANANKGVSRTASKVVSLHTTQDTKIVIIKPTHYNDSVEICDNLKERKVSLINLTALESSTAQRLLDFIAGASYALEGVLEEVNKGVYVLSPSNVEVSNELKSELKNKGILNWSK</sequence>
<accession>A0A1M5SHB4</accession>
<keyword evidence="8" id="KW-1185">Reference proteome</keyword>
<evidence type="ECO:0000313" key="7">
    <source>
        <dbReference type="EMBL" id="SHH37881.1"/>
    </source>
</evidence>
<gene>
    <name evidence="5" type="primary">sepF</name>
    <name evidence="7" type="ORF">SAMN02745207_00937</name>
</gene>
<dbReference type="STRING" id="1121316.SAMN02745207_00937"/>
<evidence type="ECO:0000256" key="3">
    <source>
        <dbReference type="ARBA" id="ARBA00023306"/>
    </source>
</evidence>
<dbReference type="InterPro" id="IPR007561">
    <property type="entry name" value="Cell_div_SepF/SepF-rel"/>
</dbReference>
<evidence type="ECO:0000256" key="4">
    <source>
        <dbReference type="ARBA" id="ARBA00044936"/>
    </source>
</evidence>
<dbReference type="EMBL" id="FQXM01000004">
    <property type="protein sequence ID" value="SHH37881.1"/>
    <property type="molecule type" value="Genomic_DNA"/>
</dbReference>
<keyword evidence="3 5" id="KW-0131">Cell cycle</keyword>
<dbReference type="InterPro" id="IPR023052">
    <property type="entry name" value="Cell_div_SepF"/>
</dbReference>
<dbReference type="Pfam" id="PF04472">
    <property type="entry name" value="SepF"/>
    <property type="match status" value="1"/>
</dbReference>
<comment type="subunit">
    <text evidence="5">Homodimer. Interacts with FtsZ.</text>
</comment>
<dbReference type="PANTHER" id="PTHR35798">
    <property type="entry name" value="CELL DIVISION PROTEIN SEPF"/>
    <property type="match status" value="1"/>
</dbReference>
<evidence type="ECO:0000256" key="2">
    <source>
        <dbReference type="ARBA" id="ARBA00023210"/>
    </source>
</evidence>
<dbReference type="PANTHER" id="PTHR35798:SF1">
    <property type="entry name" value="CELL DIVISION PROTEIN SEPF"/>
    <property type="match status" value="1"/>
</dbReference>
<proteinExistence type="inferred from homology"/>
<comment type="subcellular location">
    <subcellularLocation>
        <location evidence="5">Cytoplasm</location>
    </subcellularLocation>
    <text evidence="5">Localizes to the division site, in a FtsZ-dependent manner.</text>
</comment>
<comment type="similarity">
    <text evidence="5">Belongs to the SepF family.</text>
</comment>
<evidence type="ECO:0000256" key="1">
    <source>
        <dbReference type="ARBA" id="ARBA00022618"/>
    </source>
</evidence>
<dbReference type="GO" id="GO:0000917">
    <property type="term" value="P:division septum assembly"/>
    <property type="evidence" value="ECO:0007669"/>
    <property type="project" value="UniProtKB-KW"/>
</dbReference>
<feature type="coiled-coil region" evidence="6">
    <location>
        <begin position="14"/>
        <end position="41"/>
    </location>
</feature>
<dbReference type="HAMAP" id="MF_01197">
    <property type="entry name" value="SepF"/>
    <property type="match status" value="1"/>
</dbReference>
<dbReference type="GO" id="GO:0005737">
    <property type="term" value="C:cytoplasm"/>
    <property type="evidence" value="ECO:0007669"/>
    <property type="project" value="UniProtKB-SubCell"/>
</dbReference>
<keyword evidence="1 5" id="KW-0132">Cell division</keyword>
<evidence type="ECO:0000313" key="8">
    <source>
        <dbReference type="Proteomes" id="UP000184447"/>
    </source>
</evidence>
<dbReference type="GO" id="GO:0043093">
    <property type="term" value="P:FtsZ-dependent cytokinesis"/>
    <property type="evidence" value="ECO:0007669"/>
    <property type="project" value="UniProtKB-UniRule"/>
</dbReference>
<dbReference type="Gene3D" id="3.30.110.150">
    <property type="entry name" value="SepF-like protein"/>
    <property type="match status" value="1"/>
</dbReference>
<dbReference type="InterPro" id="IPR038594">
    <property type="entry name" value="SepF-like_sf"/>
</dbReference>
<organism evidence="7 8">
    <name type="scientific">Clostridium grantii DSM 8605</name>
    <dbReference type="NCBI Taxonomy" id="1121316"/>
    <lineage>
        <taxon>Bacteria</taxon>
        <taxon>Bacillati</taxon>
        <taxon>Bacillota</taxon>
        <taxon>Clostridia</taxon>
        <taxon>Eubacteriales</taxon>
        <taxon>Clostridiaceae</taxon>
        <taxon>Clostridium</taxon>
    </lineage>
</organism>
<dbReference type="OrthoDB" id="9815206at2"/>
<evidence type="ECO:0000256" key="5">
    <source>
        <dbReference type="HAMAP-Rule" id="MF_01197"/>
    </source>
</evidence>
<name>A0A1M5SHB4_9CLOT</name>
<keyword evidence="2 5" id="KW-0717">Septation</keyword>
<reference evidence="7 8" key="1">
    <citation type="submission" date="2016-11" db="EMBL/GenBank/DDBJ databases">
        <authorList>
            <person name="Jaros S."/>
            <person name="Januszkiewicz K."/>
            <person name="Wedrychowicz H."/>
        </authorList>
    </citation>
    <scope>NUCLEOTIDE SEQUENCE [LARGE SCALE GENOMIC DNA]</scope>
    <source>
        <strain evidence="7 8">DSM 8605</strain>
    </source>
</reference>
<protein>
    <recommendedName>
        <fullName evidence="5">Cell division protein SepF</fullName>
    </recommendedName>
</protein>
<evidence type="ECO:0000256" key="6">
    <source>
        <dbReference type="SAM" id="Coils"/>
    </source>
</evidence>
<keyword evidence="5" id="KW-0963">Cytoplasm</keyword>
<dbReference type="AlphaFoldDB" id="A0A1M5SHB4"/>
<comment type="function">
    <text evidence="4 5">Cell division protein that is part of the divisome complex and is recruited early to the Z-ring. Probably stimulates Z-ring formation, perhaps through the cross-linking of FtsZ protofilaments. Its function overlaps with FtsA.</text>
</comment>